<dbReference type="Proteomes" id="UP000245956">
    <property type="component" value="Unassembled WGS sequence"/>
</dbReference>
<evidence type="ECO:0000313" key="3">
    <source>
        <dbReference type="Proteomes" id="UP000245956"/>
    </source>
</evidence>
<dbReference type="EMBL" id="LCWV01000002">
    <property type="protein sequence ID" value="PWI75319.1"/>
    <property type="molecule type" value="Genomic_DNA"/>
</dbReference>
<feature type="compositionally biased region" description="Polar residues" evidence="1">
    <location>
        <begin position="513"/>
        <end position="531"/>
    </location>
</feature>
<accession>A0A2U3ELD1</accession>
<sequence>MQHIISRSLDREIRVPLHLDEAETCIARPRAARLHHTRASEPAMNIGRPADGPAKLDWNSLPALRAPSQVSDTFATSSDPQKNDSPPSLSCLVRGHSRPRPLRRPDNDRTSAIHRPLRRRQQQALPQVVDLHSHRDVPSASPLWGPVHRPASDPAARHPLHRRQQRAVPVREHLHADHVLDAGPTRRRAVHRDADDHVADRAAVPDPLHHGQQRAVLGREHVHADDGLHERQAVRRRVRLVSHAAAPDPVHYGEQRAVLDGEHLHAYDGVYPGDAVRRSVYSDGYVGCLFAGGVLDGRAVLDTLAVARMRDIDGSASLEEPNVQHKPEPMCTSDISHRTRFLGEWACSATDLAAIFIESLTVAAVAFSDEERLRYLRDVEQLSLHILPVANLPRLNVVTTSREFPSAEKSECFSPLSVPPGWRPRSLESRQLLLHRDVAASDLTIRGDTLRIAAGPRFSLTTARVTGAWAKGRAREGRSDEEIGQHGMVTKVTYTRDAGARLKLRRRSMLLGRQQQQGVNGTGRRQSTTMG</sequence>
<dbReference type="AlphaFoldDB" id="A0A2U3ELD1"/>
<reference evidence="2 3" key="1">
    <citation type="journal article" date="2016" name="Front. Microbiol.">
        <title>Genome and transcriptome sequences reveal the specific parasitism of the nematophagous Purpureocillium lilacinum 36-1.</title>
        <authorList>
            <person name="Xie J."/>
            <person name="Li S."/>
            <person name="Mo C."/>
            <person name="Xiao X."/>
            <person name="Peng D."/>
            <person name="Wang G."/>
            <person name="Xiao Y."/>
        </authorList>
    </citation>
    <scope>NUCLEOTIDE SEQUENCE [LARGE SCALE GENOMIC DNA]</scope>
    <source>
        <strain evidence="2 3">36-1</strain>
    </source>
</reference>
<feature type="compositionally biased region" description="Polar residues" evidence="1">
    <location>
        <begin position="68"/>
        <end position="88"/>
    </location>
</feature>
<feature type="region of interest" description="Disordered" evidence="1">
    <location>
        <begin position="510"/>
        <end position="531"/>
    </location>
</feature>
<protein>
    <submittedName>
        <fullName evidence="2">Uncharacterized protein</fullName>
    </submittedName>
</protein>
<gene>
    <name evidence="2" type="ORF">PCL_05977</name>
</gene>
<proteinExistence type="predicted"/>
<comment type="caution">
    <text evidence="2">The sequence shown here is derived from an EMBL/GenBank/DDBJ whole genome shotgun (WGS) entry which is preliminary data.</text>
</comment>
<organism evidence="2 3">
    <name type="scientific">Purpureocillium lilacinum</name>
    <name type="common">Paecilomyces lilacinus</name>
    <dbReference type="NCBI Taxonomy" id="33203"/>
    <lineage>
        <taxon>Eukaryota</taxon>
        <taxon>Fungi</taxon>
        <taxon>Dikarya</taxon>
        <taxon>Ascomycota</taxon>
        <taxon>Pezizomycotina</taxon>
        <taxon>Sordariomycetes</taxon>
        <taxon>Hypocreomycetidae</taxon>
        <taxon>Hypocreales</taxon>
        <taxon>Ophiocordycipitaceae</taxon>
        <taxon>Purpureocillium</taxon>
    </lineage>
</organism>
<name>A0A2U3ELD1_PURLI</name>
<feature type="region of interest" description="Disordered" evidence="1">
    <location>
        <begin position="35"/>
        <end position="125"/>
    </location>
</feature>
<evidence type="ECO:0000256" key="1">
    <source>
        <dbReference type="SAM" id="MobiDB-lite"/>
    </source>
</evidence>
<evidence type="ECO:0000313" key="2">
    <source>
        <dbReference type="EMBL" id="PWI75319.1"/>
    </source>
</evidence>